<comment type="caution">
    <text evidence="1">The sequence shown here is derived from an EMBL/GenBank/DDBJ whole genome shotgun (WGS) entry which is preliminary data.</text>
</comment>
<keyword evidence="2" id="KW-1185">Reference proteome</keyword>
<dbReference type="EMBL" id="CAXJRC010000003">
    <property type="protein sequence ID" value="CAL2105090.1"/>
    <property type="molecule type" value="Genomic_DNA"/>
</dbReference>
<proteinExistence type="predicted"/>
<evidence type="ECO:0000313" key="2">
    <source>
        <dbReference type="Proteomes" id="UP001497602"/>
    </source>
</evidence>
<organism evidence="1 2">
    <name type="scientific">Tenacibaculum vairaonense</name>
    <dbReference type="NCBI Taxonomy" id="3137860"/>
    <lineage>
        <taxon>Bacteria</taxon>
        <taxon>Pseudomonadati</taxon>
        <taxon>Bacteroidota</taxon>
        <taxon>Flavobacteriia</taxon>
        <taxon>Flavobacteriales</taxon>
        <taxon>Flavobacteriaceae</taxon>
        <taxon>Tenacibaculum</taxon>
    </lineage>
</organism>
<protein>
    <submittedName>
        <fullName evidence="1">Uncharacterized protein</fullName>
    </submittedName>
</protein>
<dbReference type="RefSeq" id="WP_348736884.1">
    <property type="nucleotide sequence ID" value="NZ_CAXJRC010000003.1"/>
</dbReference>
<dbReference type="Proteomes" id="UP001497602">
    <property type="component" value="Unassembled WGS sequence"/>
</dbReference>
<sequence length="619" mass="67914">MKHVIKGNLLGYLCDECLENLNNTKVRLYIPSGKDVFKLLTDAEIEKKENYLIGEGVTDELGNYEIELNERYQDGEVEFNFVVETVPNSLHAANKFPTKQFYATKFQPDWEYNDNQDANASFSFAITAKWWCFIRGTLFDAWVICGRLLNCQTGNAISGATITAMDADLLTDDTLGTAITSGTGHFRIDYTSATFKQTFLSPWINVETDPGLPIRFQSGPDVYFKAELAGTMLLDETKKNARKNVGYCLCVNLCSEINVVDPDDPTFPSAWSGVGDVFSASFGTNPYDFDVDGFAGSGKYALYSKVRLTGQAALKSASGNPIEYRFVISDVTTPNGGPSPADADFTKVIGVTPGLFASSLVLKLTRKVAAPSNNEIFVYSKQADFDANGWFDANKAIDRTLIEKGLTPADLSLYNIIDDDTLLTLNTNGLTTAPNVPSTVAPGQTIPAANKIPVEKFAIRFEIREVVNKATNQFNVVSGSGKTLNSVVMNNNSIYMKLSITELEATTLCTPINGTVHAKYTVYHPYLTYTTLGLRSNSNSVNRLINDFDNDGVLPTGPNHIPASDELVSAGTVLNRTATADDMTRCTYTLKLKARSRLHNGDNPISTQGPIEQYFFYDV</sequence>
<evidence type="ECO:0000313" key="1">
    <source>
        <dbReference type="EMBL" id="CAL2105090.1"/>
    </source>
</evidence>
<name>A0ABM9PHK5_9FLAO</name>
<gene>
    <name evidence="1" type="ORF">T190115A13A_120085</name>
</gene>
<reference evidence="1 2" key="1">
    <citation type="submission" date="2024-05" db="EMBL/GenBank/DDBJ databases">
        <authorList>
            <person name="Duchaud E."/>
        </authorList>
    </citation>
    <scope>NUCLEOTIDE SEQUENCE [LARGE SCALE GENOMIC DNA]</scope>
    <source>
        <strain evidence="1">Ena-SAMPLE-TAB-13-05-2024-13:56:06:370-140305</strain>
    </source>
</reference>
<accession>A0ABM9PHK5</accession>